<gene>
    <name evidence="2" type="ORF">SLS60_005584</name>
</gene>
<evidence type="ECO:0000313" key="3">
    <source>
        <dbReference type="Proteomes" id="UP001521785"/>
    </source>
</evidence>
<protein>
    <submittedName>
        <fullName evidence="2">Uncharacterized protein</fullName>
    </submittedName>
</protein>
<name>A0ABR3RHY2_9PLEO</name>
<keyword evidence="3" id="KW-1185">Reference proteome</keyword>
<sequence>MSASRGGTPLESETAETVGHGTMAGREGGNIAMQNLPGTGPTDLRISVVKEPNGLLDPTPRGHYIEIAQRNQDTSPFLSLPPELRTNIYRLVCEGFIIRVSRAHRFNWMRGERAAWRIEFDTVRHSISFLRICRAIYAEARLIPFAEAHFDFEYNDSNSTDPIVQHMHQRYALRRSTLSHSAGTYVFKGRLRERLPARILPVQTNAITTIDLFNNFTFKPAIRTLMKDVACLPALRQINWYLSHRGFVADIKLAAAFQQSVGNSIRVVIKVPPSLESSIRGGFDDQQWELEKKILEQRAGIALIDWP</sequence>
<organism evidence="2 3">
    <name type="scientific">Paraconiothyrium brasiliense</name>
    <dbReference type="NCBI Taxonomy" id="300254"/>
    <lineage>
        <taxon>Eukaryota</taxon>
        <taxon>Fungi</taxon>
        <taxon>Dikarya</taxon>
        <taxon>Ascomycota</taxon>
        <taxon>Pezizomycotina</taxon>
        <taxon>Dothideomycetes</taxon>
        <taxon>Pleosporomycetidae</taxon>
        <taxon>Pleosporales</taxon>
        <taxon>Massarineae</taxon>
        <taxon>Didymosphaeriaceae</taxon>
        <taxon>Paraconiothyrium</taxon>
    </lineage>
</organism>
<evidence type="ECO:0000256" key="1">
    <source>
        <dbReference type="SAM" id="MobiDB-lite"/>
    </source>
</evidence>
<dbReference type="PANTHER" id="PTHR38790">
    <property type="entry name" value="2EXR DOMAIN-CONTAINING PROTEIN-RELATED"/>
    <property type="match status" value="1"/>
</dbReference>
<dbReference type="EMBL" id="JAKJXO020000006">
    <property type="protein sequence ID" value="KAL1603992.1"/>
    <property type="molecule type" value="Genomic_DNA"/>
</dbReference>
<proteinExistence type="predicted"/>
<reference evidence="2 3" key="1">
    <citation type="submission" date="2024-02" db="EMBL/GenBank/DDBJ databases">
        <title>De novo assembly and annotation of 12 fungi associated with fruit tree decline syndrome in Ontario, Canada.</title>
        <authorList>
            <person name="Sulman M."/>
            <person name="Ellouze W."/>
            <person name="Ilyukhin E."/>
        </authorList>
    </citation>
    <scope>NUCLEOTIDE SEQUENCE [LARGE SCALE GENOMIC DNA]</scope>
    <source>
        <strain evidence="2 3">M42-189</strain>
    </source>
</reference>
<dbReference type="Proteomes" id="UP001521785">
    <property type="component" value="Unassembled WGS sequence"/>
</dbReference>
<evidence type="ECO:0000313" key="2">
    <source>
        <dbReference type="EMBL" id="KAL1603992.1"/>
    </source>
</evidence>
<accession>A0ABR3RHY2</accession>
<dbReference type="PANTHER" id="PTHR38790:SF4">
    <property type="entry name" value="2EXR DOMAIN-CONTAINING PROTEIN"/>
    <property type="match status" value="1"/>
</dbReference>
<comment type="caution">
    <text evidence="2">The sequence shown here is derived from an EMBL/GenBank/DDBJ whole genome shotgun (WGS) entry which is preliminary data.</text>
</comment>
<feature type="region of interest" description="Disordered" evidence="1">
    <location>
        <begin position="1"/>
        <end position="22"/>
    </location>
</feature>